<dbReference type="GO" id="GO:0003978">
    <property type="term" value="F:UDP-glucose 4-epimerase activity"/>
    <property type="evidence" value="ECO:0007669"/>
    <property type="project" value="UniProtKB-EC"/>
</dbReference>
<comment type="pathway">
    <text evidence="3">Carbohydrate metabolism; galactose metabolism.</text>
</comment>
<dbReference type="InterPro" id="IPR016040">
    <property type="entry name" value="NAD(P)-bd_dom"/>
</dbReference>
<evidence type="ECO:0000256" key="3">
    <source>
        <dbReference type="ARBA" id="ARBA00004947"/>
    </source>
</evidence>
<keyword evidence="7" id="KW-0472">Membrane</keyword>
<dbReference type="Proteomes" id="UP000574390">
    <property type="component" value="Unassembled WGS sequence"/>
</dbReference>
<dbReference type="SUPFAM" id="SSF51735">
    <property type="entry name" value="NAD(P)-binding Rossmann-fold domains"/>
    <property type="match status" value="1"/>
</dbReference>
<evidence type="ECO:0000256" key="1">
    <source>
        <dbReference type="ARBA" id="ARBA00000083"/>
    </source>
</evidence>
<keyword evidence="7" id="KW-1133">Transmembrane helix</keyword>
<evidence type="ECO:0000313" key="9">
    <source>
        <dbReference type="EMBL" id="KAF4741573.1"/>
    </source>
</evidence>
<feature type="transmembrane region" description="Helical" evidence="7">
    <location>
        <begin position="389"/>
        <end position="409"/>
    </location>
</feature>
<accession>A0A7J6T8Z8</accession>
<dbReference type="EMBL" id="JABANM010009048">
    <property type="protein sequence ID" value="KAF4741573.1"/>
    <property type="molecule type" value="Genomic_DNA"/>
</dbReference>
<evidence type="ECO:0000256" key="6">
    <source>
        <dbReference type="ARBA" id="ARBA00023235"/>
    </source>
</evidence>
<organism evidence="9 10">
    <name type="scientific">Perkinsus olseni</name>
    <name type="common">Perkinsus atlanticus</name>
    <dbReference type="NCBI Taxonomy" id="32597"/>
    <lineage>
        <taxon>Eukaryota</taxon>
        <taxon>Sar</taxon>
        <taxon>Alveolata</taxon>
        <taxon>Perkinsozoa</taxon>
        <taxon>Perkinsea</taxon>
        <taxon>Perkinsida</taxon>
        <taxon>Perkinsidae</taxon>
        <taxon>Perkinsus</taxon>
    </lineage>
</organism>
<reference evidence="9 10" key="1">
    <citation type="submission" date="2020-04" db="EMBL/GenBank/DDBJ databases">
        <title>Perkinsus olseni comparative genomics.</title>
        <authorList>
            <person name="Bogema D.R."/>
        </authorList>
    </citation>
    <scope>NUCLEOTIDE SEQUENCE [LARGE SCALE GENOMIC DNA]</scope>
    <source>
        <strain evidence="9">ATCC PRA-205</strain>
    </source>
</reference>
<comment type="cofactor">
    <cofactor evidence="2">
        <name>NAD(+)</name>
        <dbReference type="ChEBI" id="CHEBI:57540"/>
    </cofactor>
</comment>
<keyword evidence="6" id="KW-0413">Isomerase</keyword>
<evidence type="ECO:0000256" key="2">
    <source>
        <dbReference type="ARBA" id="ARBA00001911"/>
    </source>
</evidence>
<protein>
    <recommendedName>
        <fullName evidence="4">UDP-glucose 4-epimerase</fullName>
        <ecNumber evidence="4">5.1.3.2</ecNumber>
    </recommendedName>
</protein>
<dbReference type="PANTHER" id="PTHR43725:SF47">
    <property type="entry name" value="UDP-GLUCOSE 4-EPIMERASE"/>
    <property type="match status" value="1"/>
</dbReference>
<comment type="catalytic activity">
    <reaction evidence="1">
        <text>UDP-alpha-D-glucose = UDP-alpha-D-galactose</text>
        <dbReference type="Rhea" id="RHEA:22168"/>
        <dbReference type="ChEBI" id="CHEBI:58885"/>
        <dbReference type="ChEBI" id="CHEBI:66914"/>
        <dbReference type="EC" id="5.1.3.2"/>
    </reaction>
</comment>
<dbReference type="Pfam" id="PF16363">
    <property type="entry name" value="GDP_Man_Dehyd"/>
    <property type="match status" value="1"/>
</dbReference>
<dbReference type="AlphaFoldDB" id="A0A7J6T8Z8"/>
<sequence length="581" mass="64134">MSKPHRRVAGYGLLALNTLAVHPGAADLPLELLDRIWRYARGPDLCVSAEITRKQHEVFAYSRFFEPVVEFFVEPNTNFPPNRAGEGRLMVMLMSSTMLYEARMEPFGLAPVTAGDIEVESPEYGTTVCRTSGDFYGIDRIGLMRWRRGSPQGFELIHDGLNIFHREIRVAGRHVLCGGGAESGALITILTLDRPGGRIFQPPLTLSVADRLGVWTAFERAEKLHVVWTTGEELKSIEMAADEPSSDTWFRRILVRADWVRNTRKDIEVVADSALLIGVGMGSATLCMVLFDLDAACVTHVVDLKVGINSFRVVGERVYLHERASPFGGRIFWKKIQLRKATSLRAGMQWKAPDVGKIKALFSFIMFWRFIASLFPYECRHYFKRLGIVKAGAVMMVFMSALAGLGVWLGTDSSSSGMKLGVDPCSGAPFRATEVVAAGLEEMLLVTGGSGFIGSNLVEDLLDLGYQVRVFDNLVTGNIQYLPLDHPRLEFRYGDIMDMEALRAAMEGVTGVIHLAAASKVLPSLKNSTMATFNVNVNSVGTANVLEVAQQGGTVRKVIFAASSTFYGNQDLPYRETDHFS</sequence>
<dbReference type="PANTHER" id="PTHR43725">
    <property type="entry name" value="UDP-GLUCOSE 4-EPIMERASE"/>
    <property type="match status" value="1"/>
</dbReference>
<dbReference type="InterPro" id="IPR036291">
    <property type="entry name" value="NAD(P)-bd_dom_sf"/>
</dbReference>
<dbReference type="GO" id="GO:0005829">
    <property type="term" value="C:cytosol"/>
    <property type="evidence" value="ECO:0007669"/>
    <property type="project" value="TreeGrafter"/>
</dbReference>
<dbReference type="EC" id="5.1.3.2" evidence="4"/>
<feature type="transmembrane region" description="Helical" evidence="7">
    <location>
        <begin position="360"/>
        <end position="377"/>
    </location>
</feature>
<dbReference type="GO" id="GO:0005996">
    <property type="term" value="P:monosaccharide metabolic process"/>
    <property type="evidence" value="ECO:0007669"/>
    <property type="project" value="TreeGrafter"/>
</dbReference>
<evidence type="ECO:0000256" key="7">
    <source>
        <dbReference type="SAM" id="Phobius"/>
    </source>
</evidence>
<proteinExistence type="predicted"/>
<gene>
    <name evidence="9" type="ORF">FOZ62_017887</name>
</gene>
<dbReference type="Gene3D" id="3.40.50.720">
    <property type="entry name" value="NAD(P)-binding Rossmann-like Domain"/>
    <property type="match status" value="1"/>
</dbReference>
<feature type="non-terminal residue" evidence="9">
    <location>
        <position position="1"/>
    </location>
</feature>
<evidence type="ECO:0000256" key="4">
    <source>
        <dbReference type="ARBA" id="ARBA00013189"/>
    </source>
</evidence>
<comment type="caution">
    <text evidence="9">The sequence shown here is derived from an EMBL/GenBank/DDBJ whole genome shotgun (WGS) entry which is preliminary data.</text>
</comment>
<feature type="domain" description="NAD(P)-binding" evidence="8">
    <location>
        <begin position="445"/>
        <end position="580"/>
    </location>
</feature>
<evidence type="ECO:0000256" key="5">
    <source>
        <dbReference type="ARBA" id="ARBA00023027"/>
    </source>
</evidence>
<evidence type="ECO:0000259" key="8">
    <source>
        <dbReference type="Pfam" id="PF16363"/>
    </source>
</evidence>
<keyword evidence="7" id="KW-0812">Transmembrane</keyword>
<keyword evidence="5" id="KW-0520">NAD</keyword>
<evidence type="ECO:0000313" key="10">
    <source>
        <dbReference type="Proteomes" id="UP000574390"/>
    </source>
</evidence>
<name>A0A7J6T8Z8_PEROL</name>